<dbReference type="OMA" id="EPEFICC"/>
<dbReference type="GeneID" id="111595853"/>
<proteinExistence type="predicted"/>
<sequence length="208" mass="23604">MFLDAYGAPKDVTPDNLHDYTYDLHGVMLLTSADYELFIPPRWHGTIYSTEELLDSYRKRFKPDSALLTFHAMEPYEPELICCERCVVEITALPAGQTLYSSSEIVVFLVKIYEVNTLITKELGTELNFFPSNHHYHVRIMNEGIDILYVDDKIYTGQVGSGVSYQHQCVQNLLKKLQPLGVKSLSGKPLPDQLLGMCRKVEPAAKKS</sequence>
<keyword evidence="1" id="KW-1185">Reference proteome</keyword>
<reference evidence="2" key="1">
    <citation type="submission" date="2025-08" db="UniProtKB">
        <authorList>
            <consortium name="RefSeq"/>
        </authorList>
    </citation>
    <scope>IDENTIFICATION</scope>
    <source>
        <strain evidence="2">15085-1641.00</strain>
        <tissue evidence="2">Whole body</tissue>
    </source>
</reference>
<dbReference type="KEGG" id="dhe:111595853"/>
<dbReference type="RefSeq" id="XP_023165534.1">
    <property type="nucleotide sequence ID" value="XM_023309766.2"/>
</dbReference>
<accession>A0A6J1LLF1</accession>
<protein>
    <submittedName>
        <fullName evidence="2">Uncharacterized protein LOC111595853 isoform X1</fullName>
    </submittedName>
</protein>
<dbReference type="Proteomes" id="UP000504633">
    <property type="component" value="Unplaced"/>
</dbReference>
<evidence type="ECO:0000313" key="2">
    <source>
        <dbReference type="RefSeq" id="XP_023165534.1"/>
    </source>
</evidence>
<dbReference type="OrthoDB" id="7808894at2759"/>
<organism evidence="1 2">
    <name type="scientific">Drosophila hydei</name>
    <name type="common">Fruit fly</name>
    <dbReference type="NCBI Taxonomy" id="7224"/>
    <lineage>
        <taxon>Eukaryota</taxon>
        <taxon>Metazoa</taxon>
        <taxon>Ecdysozoa</taxon>
        <taxon>Arthropoda</taxon>
        <taxon>Hexapoda</taxon>
        <taxon>Insecta</taxon>
        <taxon>Pterygota</taxon>
        <taxon>Neoptera</taxon>
        <taxon>Endopterygota</taxon>
        <taxon>Diptera</taxon>
        <taxon>Brachycera</taxon>
        <taxon>Muscomorpha</taxon>
        <taxon>Ephydroidea</taxon>
        <taxon>Drosophilidae</taxon>
        <taxon>Drosophila</taxon>
    </lineage>
</organism>
<name>A0A6J1LLF1_DROHY</name>
<dbReference type="AlphaFoldDB" id="A0A6J1LLF1"/>
<evidence type="ECO:0000313" key="1">
    <source>
        <dbReference type="Proteomes" id="UP000504633"/>
    </source>
</evidence>
<gene>
    <name evidence="2" type="primary">LOC111595853</name>
</gene>